<dbReference type="Proteomes" id="UP000029779">
    <property type="component" value="Segment"/>
</dbReference>
<accession>G9I045</accession>
<evidence type="ECO:0000313" key="2">
    <source>
        <dbReference type="Proteomes" id="UP000029779"/>
    </source>
</evidence>
<dbReference type="EMBL" id="JN418988">
    <property type="protein sequence ID" value="AEW69568.1"/>
    <property type="molecule type" value="Genomic_DNA"/>
</dbReference>
<evidence type="ECO:0000313" key="1">
    <source>
        <dbReference type="EMBL" id="AEW69568.1"/>
    </source>
</evidence>
<protein>
    <submittedName>
        <fullName evidence="1">Uncharacterized protein</fullName>
    </submittedName>
</protein>
<proteinExistence type="predicted"/>
<reference evidence="1 2" key="1">
    <citation type="journal article" date="2012" name="Viruses">
        <title>Analysis of the Genome of the Sexually Transmitted Insect Virus Helicoverpa zea Nudivirus 2.</title>
        <authorList>
            <person name="Burand J.P."/>
            <person name="Kim W."/>
            <person name="Afonso C.L."/>
            <person name="Tulman E.R."/>
            <person name="Kutish G.F."/>
            <person name="Lu Z."/>
            <person name="Rock D.L."/>
        </authorList>
    </citation>
    <scope>NUCLEOTIDE SEQUENCE [LARGE SCALE GENOMIC DNA]</scope>
    <source>
        <strain evidence="1">MS1</strain>
    </source>
</reference>
<dbReference type="KEGG" id="vg:11536476"/>
<dbReference type="Pfam" id="PF25303">
    <property type="entry name" value="DUF7879"/>
    <property type="match status" value="1"/>
</dbReference>
<gene>
    <name evidence="1" type="primary">orf19</name>
    <name evidence="1" type="ORF">Hz2V019</name>
</gene>
<organism evidence="1 2">
    <name type="scientific">Helicoverpa zea nudivirus 2</name>
    <name type="common">HzNV-2</name>
    <dbReference type="NCBI Taxonomy" id="1128424"/>
    <lineage>
        <taxon>Viruses</taxon>
        <taxon>Viruses incertae sedis</taxon>
        <taxon>Naldaviricetes</taxon>
        <taxon>Lefavirales</taxon>
        <taxon>Nudiviridae</taxon>
        <taxon>Betanudivirus</taxon>
        <taxon>Betanudivirus hezeae</taxon>
    </lineage>
</organism>
<dbReference type="GeneID" id="11536476"/>
<sequence>MPIRKNLKSIISKIFKKRFNAKSLESIILDALSDVHHARVSMSDANSPLDYVDSLREKICAYHIPKHLKAKLFHRTLPPDYYLCPGVEGVSYTGYCKRCDIQYRYPNPLSSLFNLSNLYCVECCGDLFDRIDDLYVF</sequence>
<dbReference type="RefSeq" id="YP_004956767.1">
    <property type="nucleotide sequence ID" value="NC_004156.2"/>
</dbReference>
<name>G9I045_HZNV2</name>
<keyword evidence="2" id="KW-1185">Reference proteome</keyword>
<organismHost>
    <name type="scientific">Helicoverpa zea</name>
    <name type="common">Corn earworm moth</name>
    <name type="synonym">Heliothis zea</name>
    <dbReference type="NCBI Taxonomy" id="7113"/>
</organismHost>
<dbReference type="InterPro" id="IPR057201">
    <property type="entry name" value="DUF7879"/>
</dbReference>